<dbReference type="GO" id="GO:0022857">
    <property type="term" value="F:transmembrane transporter activity"/>
    <property type="evidence" value="ECO:0007669"/>
    <property type="project" value="InterPro"/>
</dbReference>
<dbReference type="EMBL" id="LT629791">
    <property type="protein sequence ID" value="SDU41327.1"/>
    <property type="molecule type" value="Genomic_DNA"/>
</dbReference>
<name>A0A1H2IB35_9ACTN</name>
<accession>A0A1H2IB35</accession>
<dbReference type="AlphaFoldDB" id="A0A1H2IB35"/>
<evidence type="ECO:0000259" key="3">
    <source>
        <dbReference type="Pfam" id="PF04069"/>
    </source>
</evidence>
<sequence length="338" mass="35155">MPRHGTQKVTPVNVMTMRRRATVLAAAAGLALSLTACGGDDDPFEEGDGDSTATDGGGGGDLTVGGANFTEMVIMQEMYAALLEDAGYTVDIQSVDAREIYEPALESGEIDVVPEYLATFAEFLNGAINGPDAPSSAPIATSDAQETVDAARPLAEERGLTILDPAEAASQNAFAVTQEFADENGLTTLSDLGALGQPITLAAVEECPDRPFCEPGLESVYGIDIVDPPLATGFSTSETKTAVQRGDAQLGLVGTTDGTLEQFGLVTLEDDQGLQAADNLVPVINTESAGDPAIAEVLNQLAEVLTTDDLAMMNAQVDAERQQAPDVARAYLEDQGLL</sequence>
<feature type="domain" description="ABC-type glycine betaine transport system substrate-binding" evidence="3">
    <location>
        <begin position="61"/>
        <end position="333"/>
    </location>
</feature>
<evidence type="ECO:0000313" key="4">
    <source>
        <dbReference type="EMBL" id="SDU41327.1"/>
    </source>
</evidence>
<keyword evidence="2" id="KW-0732">Signal</keyword>
<dbReference type="CDD" id="cd13606">
    <property type="entry name" value="PBP2_ProX_like"/>
    <property type="match status" value="1"/>
</dbReference>
<feature type="region of interest" description="Disordered" evidence="1">
    <location>
        <begin position="41"/>
        <end position="60"/>
    </location>
</feature>
<dbReference type="Pfam" id="PF04069">
    <property type="entry name" value="OpuAC"/>
    <property type="match status" value="1"/>
</dbReference>
<dbReference type="Proteomes" id="UP000182977">
    <property type="component" value="Chromosome I"/>
</dbReference>
<gene>
    <name evidence="4" type="ORF">SAMN04488563_1575</name>
</gene>
<reference evidence="5" key="1">
    <citation type="submission" date="2016-10" db="EMBL/GenBank/DDBJ databases">
        <authorList>
            <person name="Varghese N."/>
            <person name="Submissions S."/>
        </authorList>
    </citation>
    <scope>NUCLEOTIDE SEQUENCE [LARGE SCALE GENOMIC DNA]</scope>
    <source>
        <strain evidence="5">DSM 45079</strain>
    </source>
</reference>
<protein>
    <submittedName>
        <fullName evidence="4">Osmoprotectant transport system substrate-binding protein</fullName>
    </submittedName>
</protein>
<feature type="chain" id="PRO_5039223769" evidence="2">
    <location>
        <begin position="39"/>
        <end position="338"/>
    </location>
</feature>
<keyword evidence="5" id="KW-1185">Reference proteome</keyword>
<dbReference type="InterPro" id="IPR007210">
    <property type="entry name" value="ABC_Gly_betaine_transp_sub-bd"/>
</dbReference>
<feature type="signal peptide" evidence="2">
    <location>
        <begin position="1"/>
        <end position="38"/>
    </location>
</feature>
<proteinExistence type="predicted"/>
<dbReference type="Gene3D" id="3.40.190.120">
    <property type="entry name" value="Osmoprotection protein (prox), domain 2"/>
    <property type="match status" value="1"/>
</dbReference>
<dbReference type="STRING" id="419479.SAMN04488563_1575"/>
<dbReference type="Gene3D" id="3.40.190.10">
    <property type="entry name" value="Periplasmic binding protein-like II"/>
    <property type="match status" value="1"/>
</dbReference>
<evidence type="ECO:0000256" key="2">
    <source>
        <dbReference type="SAM" id="SignalP"/>
    </source>
</evidence>
<dbReference type="GO" id="GO:0043190">
    <property type="term" value="C:ATP-binding cassette (ABC) transporter complex"/>
    <property type="evidence" value="ECO:0007669"/>
    <property type="project" value="InterPro"/>
</dbReference>
<evidence type="ECO:0000256" key="1">
    <source>
        <dbReference type="SAM" id="MobiDB-lite"/>
    </source>
</evidence>
<evidence type="ECO:0000313" key="5">
    <source>
        <dbReference type="Proteomes" id="UP000182977"/>
    </source>
</evidence>
<dbReference type="SUPFAM" id="SSF53850">
    <property type="entry name" value="Periplasmic binding protein-like II"/>
    <property type="match status" value="1"/>
</dbReference>
<organism evidence="4 5">
    <name type="scientific">Jiangella alkaliphila</name>
    <dbReference type="NCBI Taxonomy" id="419479"/>
    <lineage>
        <taxon>Bacteria</taxon>
        <taxon>Bacillati</taxon>
        <taxon>Actinomycetota</taxon>
        <taxon>Actinomycetes</taxon>
        <taxon>Jiangellales</taxon>
        <taxon>Jiangellaceae</taxon>
        <taxon>Jiangella</taxon>
    </lineage>
</organism>